<reference evidence="1 2" key="1">
    <citation type="journal article" date="2018" name="Biotechnol. Biofuels">
        <title>Integrative visual omics of the white-rot fungus Polyporus brumalis exposes the biotechnological potential of its oxidative enzymes for delignifying raw plant biomass.</title>
        <authorList>
            <person name="Miyauchi S."/>
            <person name="Rancon A."/>
            <person name="Drula E."/>
            <person name="Hage H."/>
            <person name="Chaduli D."/>
            <person name="Favel A."/>
            <person name="Grisel S."/>
            <person name="Henrissat B."/>
            <person name="Herpoel-Gimbert I."/>
            <person name="Ruiz-Duenas F.J."/>
            <person name="Chevret D."/>
            <person name="Hainaut M."/>
            <person name="Lin J."/>
            <person name="Wang M."/>
            <person name="Pangilinan J."/>
            <person name="Lipzen A."/>
            <person name="Lesage-Meessen L."/>
            <person name="Navarro D."/>
            <person name="Riley R."/>
            <person name="Grigoriev I.V."/>
            <person name="Zhou S."/>
            <person name="Raouche S."/>
            <person name="Rosso M.N."/>
        </authorList>
    </citation>
    <scope>NUCLEOTIDE SEQUENCE [LARGE SCALE GENOMIC DNA]</scope>
    <source>
        <strain evidence="1 2">BRFM 1820</strain>
    </source>
</reference>
<protein>
    <submittedName>
        <fullName evidence="1">Uncharacterized protein</fullName>
    </submittedName>
</protein>
<sequence length="298" mass="33940">MDQYTTDALKKWKEYCFRPVEIPFARAVKSLGTADELIVAKQSETRPNEWTLCYAGTSNPAIFVYAGVFAEAHPYATGNLVWGKSPIPEGLDEDRIARHASFKCAYSYAIETFHDKEIWTLQEEMDAYMDNVPGFNPRRMMRREWQNGSTYHWRYWFRVPMFLTCETRGGIRPDPPAGLHDWVAAAHKRSKMYRANPVRPEVCGLEGGRVQPISECTPNVLEYGDIVSIVFTLMYVENREDWGPIPMVTNIVRVRRANRDAYPLPSVSALPVPETPNLGLPMGTVIVDGMRGLSCSFF</sequence>
<dbReference type="Proteomes" id="UP000256964">
    <property type="component" value="Unassembled WGS sequence"/>
</dbReference>
<gene>
    <name evidence="1" type="ORF">OH76DRAFT_1347065</name>
</gene>
<organism evidence="1 2">
    <name type="scientific">Lentinus brumalis</name>
    <dbReference type="NCBI Taxonomy" id="2498619"/>
    <lineage>
        <taxon>Eukaryota</taxon>
        <taxon>Fungi</taxon>
        <taxon>Dikarya</taxon>
        <taxon>Basidiomycota</taxon>
        <taxon>Agaricomycotina</taxon>
        <taxon>Agaricomycetes</taxon>
        <taxon>Polyporales</taxon>
        <taxon>Polyporaceae</taxon>
        <taxon>Lentinus</taxon>
    </lineage>
</organism>
<proteinExistence type="predicted"/>
<dbReference type="STRING" id="139420.A0A371DFM5"/>
<dbReference type="EMBL" id="KZ857395">
    <property type="protein sequence ID" value="RDX51349.1"/>
    <property type="molecule type" value="Genomic_DNA"/>
</dbReference>
<evidence type="ECO:0000313" key="2">
    <source>
        <dbReference type="Proteomes" id="UP000256964"/>
    </source>
</evidence>
<name>A0A371DFM5_9APHY</name>
<dbReference type="OrthoDB" id="2749284at2759"/>
<accession>A0A371DFM5</accession>
<dbReference type="AlphaFoldDB" id="A0A371DFM5"/>
<evidence type="ECO:0000313" key="1">
    <source>
        <dbReference type="EMBL" id="RDX51349.1"/>
    </source>
</evidence>
<keyword evidence="2" id="KW-1185">Reference proteome</keyword>